<evidence type="ECO:0000256" key="1">
    <source>
        <dbReference type="ARBA" id="ARBA00004370"/>
    </source>
</evidence>
<evidence type="ECO:0000256" key="3">
    <source>
        <dbReference type="ARBA" id="ARBA00022692"/>
    </source>
</evidence>
<dbReference type="Pfam" id="PF02104">
    <property type="entry name" value="SURF1"/>
    <property type="match status" value="1"/>
</dbReference>
<keyword evidence="4 6" id="KW-1133">Transmembrane helix</keyword>
<evidence type="ECO:0000256" key="5">
    <source>
        <dbReference type="ARBA" id="ARBA00023136"/>
    </source>
</evidence>
<evidence type="ECO:0000313" key="8">
    <source>
        <dbReference type="Proteomes" id="UP000539350"/>
    </source>
</evidence>
<dbReference type="GO" id="GO:0005886">
    <property type="term" value="C:plasma membrane"/>
    <property type="evidence" value="ECO:0007669"/>
    <property type="project" value="UniProtKB-SubCell"/>
</dbReference>
<dbReference type="PROSITE" id="PS50895">
    <property type="entry name" value="SURF1"/>
    <property type="match status" value="1"/>
</dbReference>
<keyword evidence="6" id="KW-1003">Cell membrane</keyword>
<comment type="subcellular location">
    <subcellularLocation>
        <location evidence="6">Cell membrane</location>
        <topology evidence="6">Multi-pass membrane protein</topology>
    </subcellularLocation>
    <subcellularLocation>
        <location evidence="1">Membrane</location>
    </subcellularLocation>
</comment>
<evidence type="ECO:0000256" key="6">
    <source>
        <dbReference type="RuleBase" id="RU363076"/>
    </source>
</evidence>
<reference evidence="7 8" key="1">
    <citation type="submission" date="2020-07" db="EMBL/GenBank/DDBJ databases">
        <title>Halieaceae bacterium, F7430, whole genome shotgun sequencing project.</title>
        <authorList>
            <person name="Jiang S."/>
            <person name="Liu Z.W."/>
            <person name="Du Z.J."/>
        </authorList>
    </citation>
    <scope>NUCLEOTIDE SEQUENCE [LARGE SCALE GENOMIC DNA]</scope>
    <source>
        <strain evidence="7 8">F7430</strain>
    </source>
</reference>
<organism evidence="7 8">
    <name type="scientific">Sediminihaliea albiluteola</name>
    <dbReference type="NCBI Taxonomy" id="2758564"/>
    <lineage>
        <taxon>Bacteria</taxon>
        <taxon>Pseudomonadati</taxon>
        <taxon>Pseudomonadota</taxon>
        <taxon>Gammaproteobacteria</taxon>
        <taxon>Cellvibrionales</taxon>
        <taxon>Halieaceae</taxon>
        <taxon>Sediminihaliea</taxon>
    </lineage>
</organism>
<comment type="similarity">
    <text evidence="2 6">Belongs to the SURF1 family.</text>
</comment>
<protein>
    <recommendedName>
        <fullName evidence="6">SURF1-like protein</fullName>
    </recommendedName>
</protein>
<feature type="transmembrane region" description="Helical" evidence="6">
    <location>
        <begin position="221"/>
        <end position="238"/>
    </location>
</feature>
<evidence type="ECO:0000256" key="4">
    <source>
        <dbReference type="ARBA" id="ARBA00022989"/>
    </source>
</evidence>
<accession>A0A7W2TXL1</accession>
<comment type="caution">
    <text evidence="7">The sequence shown here is derived from an EMBL/GenBank/DDBJ whole genome shotgun (WGS) entry which is preliminary data.</text>
</comment>
<keyword evidence="5 6" id="KW-0472">Membrane</keyword>
<dbReference type="PANTHER" id="PTHR23427:SF2">
    <property type="entry name" value="SURFEIT LOCUS PROTEIN 1"/>
    <property type="match status" value="1"/>
</dbReference>
<comment type="caution">
    <text evidence="6">Lacks conserved residue(s) required for the propagation of feature annotation.</text>
</comment>
<dbReference type="CDD" id="cd06662">
    <property type="entry name" value="SURF1"/>
    <property type="match status" value="1"/>
</dbReference>
<dbReference type="Proteomes" id="UP000539350">
    <property type="component" value="Unassembled WGS sequence"/>
</dbReference>
<keyword evidence="8" id="KW-1185">Reference proteome</keyword>
<gene>
    <name evidence="7" type="ORF">H2508_11895</name>
</gene>
<dbReference type="EMBL" id="JACFXU010000017">
    <property type="protein sequence ID" value="MBA6413813.1"/>
    <property type="molecule type" value="Genomic_DNA"/>
</dbReference>
<evidence type="ECO:0000313" key="7">
    <source>
        <dbReference type="EMBL" id="MBA6413813.1"/>
    </source>
</evidence>
<dbReference type="PANTHER" id="PTHR23427">
    <property type="entry name" value="SURFEIT LOCUS PROTEIN"/>
    <property type="match status" value="1"/>
</dbReference>
<proteinExistence type="inferred from homology"/>
<dbReference type="InterPro" id="IPR045214">
    <property type="entry name" value="Surf1/Surf4"/>
</dbReference>
<dbReference type="InterPro" id="IPR002994">
    <property type="entry name" value="Surf1/Shy1"/>
</dbReference>
<keyword evidence="3 6" id="KW-0812">Transmembrane</keyword>
<sequence>MSKRESLALNLEWRLTLFTALLLPLLVALGFWQLDRAEQKRELAAAWEERQAEAPVPLSALWDAELGELPYRAVSVQGHFDSQRYLLLDNRMRQRQFGYEVLGVFHLQASDRKVLVNRGWLAGDAARRALPEVRQPSGVLQLQGRLYVSPGEPYLLGEQDLLADWPLVLQGLEMDKLQAALQTRLGGELFPYTLRLDADDPAALLADWPLVNVSPAKHSGYALQWFSMALVLLLLFIFRSSNLWRVLRPQSKGEN</sequence>
<name>A0A7W2TXL1_9GAMM</name>
<evidence type="ECO:0000256" key="2">
    <source>
        <dbReference type="ARBA" id="ARBA00007165"/>
    </source>
</evidence>
<dbReference type="AlphaFoldDB" id="A0A7W2TXL1"/>
<dbReference type="RefSeq" id="WP_182173899.1">
    <property type="nucleotide sequence ID" value="NZ_JACFXU010000017.1"/>
</dbReference>